<feature type="region of interest" description="Disordered" evidence="1">
    <location>
        <begin position="1"/>
        <end position="21"/>
    </location>
</feature>
<feature type="compositionally biased region" description="Low complexity" evidence="1">
    <location>
        <begin position="1"/>
        <end position="15"/>
    </location>
</feature>
<gene>
    <name evidence="2" type="ORF">C8Q71DRAFT_435459</name>
</gene>
<keyword evidence="3" id="KW-1185">Reference proteome</keyword>
<dbReference type="Proteomes" id="UP000814176">
    <property type="component" value="Unassembled WGS sequence"/>
</dbReference>
<protein>
    <recommendedName>
        <fullName evidence="4">F-box domain-containing protein</fullName>
    </recommendedName>
</protein>
<evidence type="ECO:0008006" key="4">
    <source>
        <dbReference type="Google" id="ProtNLM"/>
    </source>
</evidence>
<evidence type="ECO:0000313" key="2">
    <source>
        <dbReference type="EMBL" id="KAH9841043.1"/>
    </source>
</evidence>
<sequence>MEECASTAAASGASSQDDPAPRLPTEICGRIIDHVAAGLNLHYTSLAGNPALLALQSCALVCRDWYFHTWYHLRQRVHLRDRNDVRSLSRTLHERPRLRGVVQQVVISGHTPRQRSLMQHLGTFAAMLAGKLPELSRISIEDAEWPVGLMRVEDFGYLAAFHFVHTLAIANVTVSSIAQLARLISALPAMRYLHCINVACSQKHPVSTVSLPLNCAILEVLEVQWVAPAVEDLLVRISQASRLHTLYFGVNGDFTSSSAGSRTQALLDASAASVEVLVLWIASASSVDSHTVDSTVERHLNLSRHERLWRLEIRLFHPFVAWSWIPHIVSRIPSDHLMAFSVLFLSRADHAAADFDGAVTMMEEDGILVRLDDILQADRFANIAPGGICLGLLVFENDWLPLVKLFDSESSFREHCGRWDELVRRKMPGCDRRGIWTYVIHSVRCNGRDALSPLLSIVYSIEEHDNWRRNMDKIHKATKNQKAKSGVEVQREDDAAHAPDTSG</sequence>
<reference evidence="2 3" key="1">
    <citation type="journal article" date="2021" name="Environ. Microbiol.">
        <title>Gene family expansions and transcriptome signatures uncover fungal adaptations to wood decay.</title>
        <authorList>
            <person name="Hage H."/>
            <person name="Miyauchi S."/>
            <person name="Viragh M."/>
            <person name="Drula E."/>
            <person name="Min B."/>
            <person name="Chaduli D."/>
            <person name="Navarro D."/>
            <person name="Favel A."/>
            <person name="Norest M."/>
            <person name="Lesage-Meessen L."/>
            <person name="Balint B."/>
            <person name="Merenyi Z."/>
            <person name="de Eugenio L."/>
            <person name="Morin E."/>
            <person name="Martinez A.T."/>
            <person name="Baldrian P."/>
            <person name="Stursova M."/>
            <person name="Martinez M.J."/>
            <person name="Novotny C."/>
            <person name="Magnuson J.K."/>
            <person name="Spatafora J.W."/>
            <person name="Maurice S."/>
            <person name="Pangilinan J."/>
            <person name="Andreopoulos W."/>
            <person name="LaButti K."/>
            <person name="Hundley H."/>
            <person name="Na H."/>
            <person name="Kuo A."/>
            <person name="Barry K."/>
            <person name="Lipzen A."/>
            <person name="Henrissat B."/>
            <person name="Riley R."/>
            <person name="Ahrendt S."/>
            <person name="Nagy L.G."/>
            <person name="Grigoriev I.V."/>
            <person name="Martin F."/>
            <person name="Rosso M.N."/>
        </authorList>
    </citation>
    <scope>NUCLEOTIDE SEQUENCE [LARGE SCALE GENOMIC DNA]</scope>
    <source>
        <strain evidence="2 3">CIRM-BRFM 1785</strain>
    </source>
</reference>
<organism evidence="2 3">
    <name type="scientific">Rhodofomes roseus</name>
    <dbReference type="NCBI Taxonomy" id="34475"/>
    <lineage>
        <taxon>Eukaryota</taxon>
        <taxon>Fungi</taxon>
        <taxon>Dikarya</taxon>
        <taxon>Basidiomycota</taxon>
        <taxon>Agaricomycotina</taxon>
        <taxon>Agaricomycetes</taxon>
        <taxon>Polyporales</taxon>
        <taxon>Rhodofomes</taxon>
    </lineage>
</organism>
<dbReference type="EMBL" id="JADCUA010000004">
    <property type="protein sequence ID" value="KAH9841043.1"/>
    <property type="molecule type" value="Genomic_DNA"/>
</dbReference>
<accession>A0ABQ8KQY4</accession>
<evidence type="ECO:0000256" key="1">
    <source>
        <dbReference type="SAM" id="MobiDB-lite"/>
    </source>
</evidence>
<evidence type="ECO:0000313" key="3">
    <source>
        <dbReference type="Proteomes" id="UP000814176"/>
    </source>
</evidence>
<dbReference type="GeneID" id="71999252"/>
<comment type="caution">
    <text evidence="2">The sequence shown here is derived from an EMBL/GenBank/DDBJ whole genome shotgun (WGS) entry which is preliminary data.</text>
</comment>
<proteinExistence type="predicted"/>
<feature type="region of interest" description="Disordered" evidence="1">
    <location>
        <begin position="477"/>
        <end position="503"/>
    </location>
</feature>
<dbReference type="RefSeq" id="XP_047782509.1">
    <property type="nucleotide sequence ID" value="XM_047918520.1"/>
</dbReference>
<name>A0ABQ8KQY4_9APHY</name>